<sequence>MAQTFSNIGFADTSNALEMAAPDEEYAVVNTLTNQPARTGHIPTTFDSSLYDPQSKAILNGTHIHMSHSMLNHLLSERVNLMYQTTSRTFTSIHDNLTYDSLLAGLLVDDEKLLVNNQYIYYSYVSFMDEFGKVATKEPMRQGRAFLTTKRLLLLSAENSAGAKLSKFGDPKKLPGGYHIETSCNDNLHYVSFPLSCFRSIELFASTGVKTESNIYGQRPCCWGLCGCFGKEICLKHWWADATQRQTYNDRYISMGVICPPWGHRTMLQMYLNSGVSLTTAKDFVCDLQAYSPGLNDVK</sequence>
<keyword evidence="1" id="KW-1185">Reference proteome</keyword>
<evidence type="ECO:0000313" key="1">
    <source>
        <dbReference type="Proteomes" id="UP000694865"/>
    </source>
</evidence>
<name>A0ABM0MZ46_SACKO</name>
<evidence type="ECO:0000313" key="2">
    <source>
        <dbReference type="RefSeq" id="XP_006825287.1"/>
    </source>
</evidence>
<gene>
    <name evidence="2" type="primary">LOC102810045</name>
</gene>
<proteinExistence type="predicted"/>
<protein>
    <submittedName>
        <fullName evidence="2">Uncharacterized protein LOC102810045</fullName>
    </submittedName>
</protein>
<dbReference type="GeneID" id="102810045"/>
<reference evidence="2" key="1">
    <citation type="submission" date="2025-08" db="UniProtKB">
        <authorList>
            <consortium name="RefSeq"/>
        </authorList>
    </citation>
    <scope>IDENTIFICATION</scope>
    <source>
        <tissue evidence="2">Testes</tissue>
    </source>
</reference>
<dbReference type="Proteomes" id="UP000694865">
    <property type="component" value="Unplaced"/>
</dbReference>
<organism evidence="1 2">
    <name type="scientific">Saccoglossus kowalevskii</name>
    <name type="common">Acorn worm</name>
    <dbReference type="NCBI Taxonomy" id="10224"/>
    <lineage>
        <taxon>Eukaryota</taxon>
        <taxon>Metazoa</taxon>
        <taxon>Hemichordata</taxon>
        <taxon>Enteropneusta</taxon>
        <taxon>Harrimaniidae</taxon>
        <taxon>Saccoglossus</taxon>
    </lineage>
</organism>
<accession>A0ABM0MZ46</accession>
<dbReference type="RefSeq" id="XP_006825287.1">
    <property type="nucleotide sequence ID" value="XM_006825224.1"/>
</dbReference>